<keyword evidence="3" id="KW-0342">GTP-binding</keyword>
<dbReference type="Pfam" id="PF02841">
    <property type="entry name" value="GBP_C"/>
    <property type="match status" value="2"/>
</dbReference>
<evidence type="ECO:0000313" key="9">
    <source>
        <dbReference type="Proteomes" id="UP000324897"/>
    </source>
</evidence>
<feature type="non-terminal residue" evidence="8">
    <location>
        <position position="1"/>
    </location>
</feature>
<evidence type="ECO:0000256" key="1">
    <source>
        <dbReference type="ARBA" id="ARBA00022741"/>
    </source>
</evidence>
<feature type="domain" description="GB1/RHD3-type G" evidence="7">
    <location>
        <begin position="152"/>
        <end position="372"/>
    </location>
</feature>
<evidence type="ECO:0000259" key="7">
    <source>
        <dbReference type="PROSITE" id="PS51715"/>
    </source>
</evidence>
<keyword evidence="2" id="KW-0378">Hydrolase</keyword>
<dbReference type="OrthoDB" id="2135133at2759"/>
<feature type="coiled-coil region" evidence="5">
    <location>
        <begin position="538"/>
        <end position="618"/>
    </location>
</feature>
<evidence type="ECO:0000256" key="6">
    <source>
        <dbReference type="SAM" id="MobiDB-lite"/>
    </source>
</evidence>
<dbReference type="SUPFAM" id="SSF48340">
    <property type="entry name" value="Interferon-induced guanylate-binding protein 1 (GBP1), C-terminal domain"/>
    <property type="match status" value="1"/>
</dbReference>
<gene>
    <name evidence="8" type="ORF">EJB05_36519</name>
</gene>
<evidence type="ECO:0000313" key="8">
    <source>
        <dbReference type="EMBL" id="TVU20314.1"/>
    </source>
</evidence>
<dbReference type="PROSITE" id="PS51715">
    <property type="entry name" value="G_GB1_RHD3"/>
    <property type="match status" value="1"/>
</dbReference>
<dbReference type="InterPro" id="IPR027417">
    <property type="entry name" value="P-loop_NTPase"/>
</dbReference>
<keyword evidence="1" id="KW-0547">Nucleotide-binding</keyword>
<dbReference type="Pfam" id="PF02263">
    <property type="entry name" value="GBP"/>
    <property type="match status" value="2"/>
</dbReference>
<dbReference type="Gene3D" id="1.20.1000.10">
    <property type="entry name" value="Guanylate-binding protein, C-terminal domain"/>
    <property type="match status" value="1"/>
</dbReference>
<organism evidence="8 9">
    <name type="scientific">Eragrostis curvula</name>
    <name type="common">weeping love grass</name>
    <dbReference type="NCBI Taxonomy" id="38414"/>
    <lineage>
        <taxon>Eukaryota</taxon>
        <taxon>Viridiplantae</taxon>
        <taxon>Streptophyta</taxon>
        <taxon>Embryophyta</taxon>
        <taxon>Tracheophyta</taxon>
        <taxon>Spermatophyta</taxon>
        <taxon>Magnoliopsida</taxon>
        <taxon>Liliopsida</taxon>
        <taxon>Poales</taxon>
        <taxon>Poaceae</taxon>
        <taxon>PACMAD clade</taxon>
        <taxon>Chloridoideae</taxon>
        <taxon>Eragrostideae</taxon>
        <taxon>Eragrostidinae</taxon>
        <taxon>Eragrostis</taxon>
    </lineage>
</organism>
<evidence type="ECO:0000256" key="3">
    <source>
        <dbReference type="ARBA" id="ARBA00023134"/>
    </source>
</evidence>
<keyword evidence="5" id="KW-0175">Coiled coil</keyword>
<sequence>YKSPGGAFCTGQTGPAQFFEETNASSPKGVRVASTLQTQVEPTHRTRPRRTQLCRVVVLRLLNPTILFPLPIFERRNQTRPLAVGELEMLNMLGLRRGGGGSPSAGEADASPSVGNGDGPAGPSRPLRLVYCDDKGKFVMDPEAVAALQLVKGPIGVVSVCGRARQGKSFVLNQLLGRSSGFQVASTHRPCTKGLWMWSTPLKRTGLDGTEYSLVLLDTEGIDAYDQTMGGIDEAALDRLSLVTEMTKHIRVRASGGQSTASELGQFSPVFVWLLRDFYLDLTEDNRKITPRDYLELALRPVQGGARDVSAKNAIRESIRALFPDRECFTLVRPVNNEKDLQRLDQLPLSNFRPEFRSGLDAFTKFVLDRTRPKQLGASTMTGPILAGLTQSFLDAINSGAVPVISSSWQSVEEAECRRAYDAAVDAYNSSFDRKRPVEEDSLRETHENALRKAIATFNASADYKRNAFLEADLQCSNRVQSMESKVRIACSRPDAKLDDIVRLLDGLLTEYESTSYGPGKWRKLATFLHQCLAGPVLDLFKRQLEHIDAERNALRLKCNSSDDKLALLRKQLEASENNRAEYLRRYEEAINDKQKISKDYSGRIAELQNKGSKLEERCMGLSSSLETARRESTDWKNKYEHNILQQKADDSKLKSQIASMESRVNITEGRLSAVREQAESAQEEASEWKRKYEVAVSEAKAALQRAAVAQERTNKKVQEREDALRAEISHQLSEKEEEIARLNAKINQTEIHATSLISRLEATEAKLKTHESDSLALKEEIKMLTDNLESIRSEALSREKEVRILEQEKNHLQEKYLSECKKFDEIDIRCKEAEREARRATELADIARAEAASAQKDKGEVQRLSMERLALIERMERQVEALERDKAKMAEEIEKLHQSEMDAVSKVALLEKSVDERETEIDEMLKRNNQQRSSTVQVLESLLATEREACAEANKRAEALSLQLQATQGKLDMLQQELTSVQLNETALDSKLKTSARRVRGEATESVHDMDIDDDNNGRRRKRSKSTTSPFKNDHTEDGGSVFLGEDTYNGSQQGTETEDYTKFTVPKLKQELTKHGFGAQLLQLKNPNKKDIVALYEKHVVGK</sequence>
<name>A0A5J9U9Y3_9POAL</name>
<dbReference type="Gramene" id="TVU20314">
    <property type="protein sequence ID" value="TVU20314"/>
    <property type="gene ID" value="EJB05_36519"/>
</dbReference>
<dbReference type="SUPFAM" id="SSF52540">
    <property type="entry name" value="P-loop containing nucleoside triphosphate hydrolases"/>
    <property type="match status" value="1"/>
</dbReference>
<reference evidence="8 9" key="1">
    <citation type="journal article" date="2019" name="Sci. Rep.">
        <title>A high-quality genome of Eragrostis curvula grass provides insights into Poaceae evolution and supports new strategies to enhance forage quality.</title>
        <authorList>
            <person name="Carballo J."/>
            <person name="Santos B.A.C.M."/>
            <person name="Zappacosta D."/>
            <person name="Garbus I."/>
            <person name="Selva J.P."/>
            <person name="Gallo C.A."/>
            <person name="Diaz A."/>
            <person name="Albertini E."/>
            <person name="Caccamo M."/>
            <person name="Echenique V."/>
        </authorList>
    </citation>
    <scope>NUCLEOTIDE SEQUENCE [LARGE SCALE GENOMIC DNA]</scope>
    <source>
        <strain evidence="9">cv. Victoria</strain>
        <tissue evidence="8">Leaf</tissue>
    </source>
</reference>
<feature type="region of interest" description="Disordered" evidence="6">
    <location>
        <begin position="98"/>
        <end position="122"/>
    </location>
</feature>
<evidence type="ECO:0000256" key="5">
    <source>
        <dbReference type="SAM" id="Coils"/>
    </source>
</evidence>
<dbReference type="Proteomes" id="UP000324897">
    <property type="component" value="Chromosome 7"/>
</dbReference>
<dbReference type="FunFam" id="3.40.50.300:FF:004291">
    <property type="entry name" value="Guanylate-binding family protein"/>
    <property type="match status" value="1"/>
</dbReference>
<comment type="similarity">
    <text evidence="4">Belongs to the TRAFAC class dynamin-like GTPase superfamily. GB1/RHD3 GTPase family.</text>
</comment>
<dbReference type="AlphaFoldDB" id="A0A5J9U9Y3"/>
<dbReference type="CDD" id="cd01851">
    <property type="entry name" value="GBP"/>
    <property type="match status" value="1"/>
</dbReference>
<dbReference type="GO" id="GO:0005525">
    <property type="term" value="F:GTP binding"/>
    <property type="evidence" value="ECO:0007669"/>
    <property type="project" value="UniProtKB-KW"/>
</dbReference>
<evidence type="ECO:0000256" key="2">
    <source>
        <dbReference type="ARBA" id="ARBA00022801"/>
    </source>
</evidence>
<dbReference type="InterPro" id="IPR036543">
    <property type="entry name" value="Guanylate-bd_C_sf"/>
</dbReference>
<keyword evidence="9" id="KW-1185">Reference proteome</keyword>
<proteinExistence type="inferred from homology"/>
<dbReference type="EMBL" id="RWGY01000029">
    <property type="protein sequence ID" value="TVU20314.1"/>
    <property type="molecule type" value="Genomic_DNA"/>
</dbReference>
<feature type="compositionally biased region" description="Basic and acidic residues" evidence="6">
    <location>
        <begin position="1000"/>
        <end position="1011"/>
    </location>
</feature>
<dbReference type="PANTHER" id="PTHR10751">
    <property type="entry name" value="GUANYLATE BINDING PROTEIN"/>
    <property type="match status" value="1"/>
</dbReference>
<accession>A0A5J9U9Y3</accession>
<dbReference type="InterPro" id="IPR015894">
    <property type="entry name" value="Guanylate-bd_N"/>
</dbReference>
<dbReference type="Gene3D" id="3.40.50.300">
    <property type="entry name" value="P-loop containing nucleotide triphosphate hydrolases"/>
    <property type="match status" value="2"/>
</dbReference>
<dbReference type="InterPro" id="IPR030386">
    <property type="entry name" value="G_GB1_RHD3_dom"/>
</dbReference>
<evidence type="ECO:0000256" key="4">
    <source>
        <dbReference type="PROSITE-ProRule" id="PRU01052"/>
    </source>
</evidence>
<dbReference type="InterPro" id="IPR003191">
    <property type="entry name" value="Guanylate-bd/ATL_C"/>
</dbReference>
<dbReference type="GO" id="GO:0003924">
    <property type="term" value="F:GTPase activity"/>
    <property type="evidence" value="ECO:0007669"/>
    <property type="project" value="InterPro"/>
</dbReference>
<feature type="coiled-coil region" evidence="5">
    <location>
        <begin position="665"/>
        <end position="985"/>
    </location>
</feature>
<feature type="region of interest" description="Disordered" evidence="6">
    <location>
        <begin position="994"/>
        <end position="1060"/>
    </location>
</feature>
<protein>
    <recommendedName>
        <fullName evidence="7">GB1/RHD3-type G domain-containing protein</fullName>
    </recommendedName>
</protein>
<comment type="caution">
    <text evidence="8">The sequence shown here is derived from an EMBL/GenBank/DDBJ whole genome shotgun (WGS) entry which is preliminary data.</text>
</comment>